<evidence type="ECO:0000256" key="1">
    <source>
        <dbReference type="SAM" id="MobiDB-lite"/>
    </source>
</evidence>
<feature type="region of interest" description="Disordered" evidence="1">
    <location>
        <begin position="356"/>
        <end position="554"/>
    </location>
</feature>
<proteinExistence type="predicted"/>
<evidence type="ECO:0000313" key="2">
    <source>
        <dbReference type="EMBL" id="CBX99024.1"/>
    </source>
</evidence>
<name>E5A5X9_LEPMJ</name>
<feature type="compositionally biased region" description="Basic and acidic residues" evidence="1">
    <location>
        <begin position="391"/>
        <end position="404"/>
    </location>
</feature>
<evidence type="ECO:0000313" key="3">
    <source>
        <dbReference type="Proteomes" id="UP000002668"/>
    </source>
</evidence>
<keyword evidence="3" id="KW-1185">Reference proteome</keyword>
<feature type="region of interest" description="Disordered" evidence="1">
    <location>
        <begin position="118"/>
        <end position="172"/>
    </location>
</feature>
<feature type="compositionally biased region" description="Acidic residues" evidence="1">
    <location>
        <begin position="481"/>
        <end position="491"/>
    </location>
</feature>
<dbReference type="HOGENOM" id="CLU_038061_0_0_1"/>
<feature type="compositionally biased region" description="Basic residues" evidence="1">
    <location>
        <begin position="439"/>
        <end position="472"/>
    </location>
</feature>
<dbReference type="eggNOG" id="ENOG502T1FM">
    <property type="taxonomic scope" value="Eukaryota"/>
</dbReference>
<reference evidence="3" key="1">
    <citation type="journal article" date="2011" name="Nat. Commun.">
        <title>Effector diversification within compartments of the Leptosphaeria maculans genome affected by Repeat-Induced Point mutations.</title>
        <authorList>
            <person name="Rouxel T."/>
            <person name="Grandaubert J."/>
            <person name="Hane J.K."/>
            <person name="Hoede C."/>
            <person name="van de Wouw A.P."/>
            <person name="Couloux A."/>
            <person name="Dominguez V."/>
            <person name="Anthouard V."/>
            <person name="Bally P."/>
            <person name="Bourras S."/>
            <person name="Cozijnsen A.J."/>
            <person name="Ciuffetti L.M."/>
            <person name="Degrave A."/>
            <person name="Dilmaghani A."/>
            <person name="Duret L."/>
            <person name="Fudal I."/>
            <person name="Goodwin S.B."/>
            <person name="Gout L."/>
            <person name="Glaser N."/>
            <person name="Linglin J."/>
            <person name="Kema G.H.J."/>
            <person name="Lapalu N."/>
            <person name="Lawrence C.B."/>
            <person name="May K."/>
            <person name="Meyer M."/>
            <person name="Ollivier B."/>
            <person name="Poulain J."/>
            <person name="Schoch C.L."/>
            <person name="Simon A."/>
            <person name="Spatafora J.W."/>
            <person name="Stachowiak A."/>
            <person name="Turgeon B.G."/>
            <person name="Tyler B.M."/>
            <person name="Vincent D."/>
            <person name="Weissenbach J."/>
            <person name="Amselem J."/>
            <person name="Quesneville H."/>
            <person name="Oliver R.P."/>
            <person name="Wincker P."/>
            <person name="Balesdent M.-H."/>
            <person name="Howlett B.J."/>
        </authorList>
    </citation>
    <scope>NUCLEOTIDE SEQUENCE [LARGE SCALE GENOMIC DNA]</scope>
    <source>
        <strain evidence="3">JN3 / isolate v23.1.3 / race Av1-4-5-6-7-8</strain>
    </source>
</reference>
<sequence length="554" mass="62228">MNSPTHSTHESERLSWKELPDILEIARERASIIYHDRPLLCQALQESYGNALQACNDELERILHQQLEAEWWITDDYNQNRAISAAWQITADEAALEPVPDVLDSLLLRSQVAPYRADYSHPPLSQGPPSPPSPVDTGATNTANAPPNKVKKTKKGEKERTGGEGYDKLAGAPSMSLPFPDGNITLAEICAFLPQSIKSWDIIDRLIWNGVTTVTLVTMINKFRDMPRGNIENSAIYRMMKGQAGHRARQEPQYKGWTVGAHQNIPKPPGYDPGSNTAPDVLFRDLANGVKIWPSEFDALDLTRCVHYCVDHPEEDWFYPSDFGRLLAGLPQYSENERDPPGPAVVYYEHTDAASVERHTSSAALKNAKDTYKRKRDNRGRLLRKSNALSKVDEESSKSEHSYDSGEDNDDQNSKAKSKSTKSKQISGKTLNEGDQPAIKRRKPSTKARVNRKMAAKAPKKRSLPKTGRPRHQREIRLEDLESESEPEAEPEVARSPMKRKAASQEHNSDNDSDNYQGPKRQKKGKDAVVRKSRRTKRFGGSYDVDAALQTEEE</sequence>
<gene>
    <name evidence="2" type="ORF">LEMA_P082630.1</name>
</gene>
<dbReference type="InParanoid" id="E5A5X9"/>
<dbReference type="EMBL" id="FP929135">
    <property type="protein sequence ID" value="CBX99024.1"/>
    <property type="molecule type" value="Genomic_DNA"/>
</dbReference>
<feature type="compositionally biased region" description="Basic and acidic residues" evidence="1">
    <location>
        <begin position="156"/>
        <end position="167"/>
    </location>
</feature>
<accession>E5A5X9</accession>
<feature type="compositionally biased region" description="Pro residues" evidence="1">
    <location>
        <begin position="125"/>
        <end position="134"/>
    </location>
</feature>
<feature type="compositionally biased region" description="Basic residues" evidence="1">
    <location>
        <begin position="372"/>
        <end position="384"/>
    </location>
</feature>
<dbReference type="OrthoDB" id="3785351at2759"/>
<organism evidence="2 3">
    <name type="scientific">Leptosphaeria maculans (strain JN3 / isolate v23.1.3 / race Av1-4-5-6-7-8)</name>
    <name type="common">Blackleg fungus</name>
    <name type="synonym">Phoma lingam</name>
    <dbReference type="NCBI Taxonomy" id="985895"/>
    <lineage>
        <taxon>Eukaryota</taxon>
        <taxon>Fungi</taxon>
        <taxon>Dikarya</taxon>
        <taxon>Ascomycota</taxon>
        <taxon>Pezizomycotina</taxon>
        <taxon>Dothideomycetes</taxon>
        <taxon>Pleosporomycetidae</taxon>
        <taxon>Pleosporales</taxon>
        <taxon>Pleosporineae</taxon>
        <taxon>Leptosphaeriaceae</taxon>
        <taxon>Plenodomus</taxon>
        <taxon>Plenodomus lingam/Leptosphaeria maculans species complex</taxon>
    </lineage>
</organism>
<dbReference type="OMA" id="IYRMMKG"/>
<dbReference type="VEuPathDB" id="FungiDB:LEMA_P082630.1"/>
<dbReference type="AlphaFoldDB" id="E5A5X9"/>
<dbReference type="Proteomes" id="UP000002668">
    <property type="component" value="Genome"/>
</dbReference>
<protein>
    <submittedName>
        <fullName evidence="2">Uncharacterized protein</fullName>
    </submittedName>
</protein>